<evidence type="ECO:0000256" key="1">
    <source>
        <dbReference type="SAM" id="MobiDB-lite"/>
    </source>
</evidence>
<dbReference type="EMBL" id="BJWL01000026">
    <property type="protein sequence ID" value="GFZ17999.1"/>
    <property type="molecule type" value="Genomic_DNA"/>
</dbReference>
<evidence type="ECO:0000313" key="3">
    <source>
        <dbReference type="Proteomes" id="UP000585474"/>
    </source>
</evidence>
<accession>A0A7J0H4L4</accession>
<protein>
    <submittedName>
        <fullName evidence="2">Uncharacterized protein</fullName>
    </submittedName>
</protein>
<feature type="region of interest" description="Disordered" evidence="1">
    <location>
        <begin position="1"/>
        <end position="34"/>
    </location>
</feature>
<name>A0A7J0H4L4_9ERIC</name>
<organism evidence="2 3">
    <name type="scientific">Actinidia rufa</name>
    <dbReference type="NCBI Taxonomy" id="165716"/>
    <lineage>
        <taxon>Eukaryota</taxon>
        <taxon>Viridiplantae</taxon>
        <taxon>Streptophyta</taxon>
        <taxon>Embryophyta</taxon>
        <taxon>Tracheophyta</taxon>
        <taxon>Spermatophyta</taxon>
        <taxon>Magnoliopsida</taxon>
        <taxon>eudicotyledons</taxon>
        <taxon>Gunneridae</taxon>
        <taxon>Pentapetalae</taxon>
        <taxon>asterids</taxon>
        <taxon>Ericales</taxon>
        <taxon>Actinidiaceae</taxon>
        <taxon>Actinidia</taxon>
    </lineage>
</organism>
<proteinExistence type="predicted"/>
<comment type="caution">
    <text evidence="2">The sequence shown here is derived from an EMBL/GenBank/DDBJ whole genome shotgun (WGS) entry which is preliminary data.</text>
</comment>
<dbReference type="AlphaFoldDB" id="A0A7J0H4L4"/>
<reference evidence="2 3" key="1">
    <citation type="submission" date="2019-07" db="EMBL/GenBank/DDBJ databases">
        <title>De Novo Assembly of kiwifruit Actinidia rufa.</title>
        <authorList>
            <person name="Sugita-Konishi S."/>
            <person name="Sato K."/>
            <person name="Mori E."/>
            <person name="Abe Y."/>
            <person name="Kisaki G."/>
            <person name="Hamano K."/>
            <person name="Suezawa K."/>
            <person name="Otani M."/>
            <person name="Fukuda T."/>
            <person name="Manabe T."/>
            <person name="Gomi K."/>
            <person name="Tabuchi M."/>
            <person name="Akimitsu K."/>
            <person name="Kataoka I."/>
        </authorList>
    </citation>
    <scope>NUCLEOTIDE SEQUENCE [LARGE SCALE GENOMIC DNA]</scope>
    <source>
        <strain evidence="3">cv. Fuchu</strain>
    </source>
</reference>
<dbReference type="OrthoDB" id="1917565at2759"/>
<sequence length="158" mass="17590">MLEFKAKRNNNRSSRLVPSPPQNHHVASGDLGNALSRASPSSVLELKSLALASDTNQEWKVEDVSTEGNVVEQQLRISDPFHEPCNLSQRGEGLDLEMELKCLFADDFEQLPDDFGNLSDLRICGLKDGESTDLPDFDFNLGDEDRAWLDETSNILCP</sequence>
<gene>
    <name evidence="2" type="ORF">Acr_26g0012680</name>
</gene>
<dbReference type="Proteomes" id="UP000585474">
    <property type="component" value="Unassembled WGS sequence"/>
</dbReference>
<evidence type="ECO:0000313" key="2">
    <source>
        <dbReference type="EMBL" id="GFZ17999.1"/>
    </source>
</evidence>
<keyword evidence="3" id="KW-1185">Reference proteome</keyword>